<dbReference type="AlphaFoldDB" id="A0A8S3YYT7"/>
<feature type="transmembrane region" description="Helical" evidence="1">
    <location>
        <begin position="168"/>
        <end position="187"/>
    </location>
</feature>
<keyword evidence="1" id="KW-0812">Transmembrane</keyword>
<evidence type="ECO:0000313" key="3">
    <source>
        <dbReference type="EMBL" id="CAG5121408.1"/>
    </source>
</evidence>
<evidence type="ECO:0000259" key="2">
    <source>
        <dbReference type="PROSITE" id="PS50042"/>
    </source>
</evidence>
<dbReference type="Proteomes" id="UP000678393">
    <property type="component" value="Unassembled WGS sequence"/>
</dbReference>
<keyword evidence="4" id="KW-1185">Reference proteome</keyword>
<protein>
    <recommendedName>
        <fullName evidence="2">Cyclic nucleotide-binding domain-containing protein</fullName>
    </recommendedName>
</protein>
<gene>
    <name evidence="3" type="ORF">CUNI_LOCUS6966</name>
</gene>
<dbReference type="PROSITE" id="PS50042">
    <property type="entry name" value="CNMP_BINDING_3"/>
    <property type="match status" value="1"/>
</dbReference>
<evidence type="ECO:0000256" key="1">
    <source>
        <dbReference type="SAM" id="Phobius"/>
    </source>
</evidence>
<reference evidence="3" key="1">
    <citation type="submission" date="2021-04" db="EMBL/GenBank/DDBJ databases">
        <authorList>
            <consortium name="Molecular Ecology Group"/>
        </authorList>
    </citation>
    <scope>NUCLEOTIDE SEQUENCE</scope>
</reference>
<feature type="transmembrane region" description="Helical" evidence="1">
    <location>
        <begin position="134"/>
        <end position="156"/>
    </location>
</feature>
<name>A0A8S3YYT7_9EUPU</name>
<dbReference type="InterPro" id="IPR000595">
    <property type="entry name" value="cNMP-bd_dom"/>
</dbReference>
<dbReference type="CDD" id="cd00038">
    <property type="entry name" value="CAP_ED"/>
    <property type="match status" value="1"/>
</dbReference>
<feature type="transmembrane region" description="Helical" evidence="1">
    <location>
        <begin position="199"/>
        <end position="220"/>
    </location>
</feature>
<dbReference type="Gene3D" id="2.60.120.10">
    <property type="entry name" value="Jelly Rolls"/>
    <property type="match status" value="1"/>
</dbReference>
<dbReference type="OrthoDB" id="441412at2759"/>
<keyword evidence="1" id="KW-1133">Transmembrane helix</keyword>
<comment type="caution">
    <text evidence="3">The sequence shown here is derived from an EMBL/GenBank/DDBJ whole genome shotgun (WGS) entry which is preliminary data.</text>
</comment>
<sequence>TMEEKELRERQGGICPQCHIVVPYVPTQSEVHSMLAEATRKYLKLLKQNFWMQFERGLLTGYSVRKLIEMAEEATDRDCEMIRVNEIKGMWKVPPNLAYIKRIITSNCVMFPLSEEKNGSVFYLTMCLLSESSFLLFGIFGTDAIIILATGLIMVFTEIYKPGYHTMIAVHNVNLMMSIFSTAYFVFRLVMFRLIYVKTVWFYLNATCLIFGYIELIYIFRDVIGWYQNVKYDFSLNPLESFGQLGIVMLVSRCLRLVQLCEFGALVTLDLIKQNIRDRLTMGCDLARGFVRANEVAVRMVEDISDDTYVQGKIKSKAELATLSVLRELGLLQGIHPDVALGVKTCQAIRSVLNALREGMHHLIEEGGIDEPEGMLFVKVIESKMKRVMANPPRLLIPSPRKILESIPWIDGNQNVVDFILNLSERRRYHYGDNIMKIGDIADGIHFIVSGLVKVEVPLDTAKTDSGSQAVRLLDFLSTGNVIGERSVMMEQTRKATLSCETIVETIFLSTDKLKLTIDTFSYLDPPLKHRLWRVCAIKVALTILTNMPSYRGMRQDTLLSRLEGAELVHLETTNSFDISANMVDVILIVGKGKDTLTKDVYAGPCYIPKNVMELSFTPEQVPSPLILYTEKSAGTASTGARLSLCIPEQKSLLAEVSKTKLGSLQKLNF</sequence>
<keyword evidence="1" id="KW-0472">Membrane</keyword>
<dbReference type="Pfam" id="PF00027">
    <property type="entry name" value="cNMP_binding"/>
    <property type="match status" value="1"/>
</dbReference>
<evidence type="ECO:0000313" key="4">
    <source>
        <dbReference type="Proteomes" id="UP000678393"/>
    </source>
</evidence>
<organism evidence="3 4">
    <name type="scientific">Candidula unifasciata</name>
    <dbReference type="NCBI Taxonomy" id="100452"/>
    <lineage>
        <taxon>Eukaryota</taxon>
        <taxon>Metazoa</taxon>
        <taxon>Spiralia</taxon>
        <taxon>Lophotrochozoa</taxon>
        <taxon>Mollusca</taxon>
        <taxon>Gastropoda</taxon>
        <taxon>Heterobranchia</taxon>
        <taxon>Euthyneura</taxon>
        <taxon>Panpulmonata</taxon>
        <taxon>Eupulmonata</taxon>
        <taxon>Stylommatophora</taxon>
        <taxon>Helicina</taxon>
        <taxon>Helicoidea</taxon>
        <taxon>Geomitridae</taxon>
        <taxon>Candidula</taxon>
    </lineage>
</organism>
<dbReference type="SUPFAM" id="SSF51206">
    <property type="entry name" value="cAMP-binding domain-like"/>
    <property type="match status" value="1"/>
</dbReference>
<feature type="domain" description="Cyclic nucleotide-binding" evidence="2">
    <location>
        <begin position="420"/>
        <end position="515"/>
    </location>
</feature>
<dbReference type="EMBL" id="CAJHNH020001082">
    <property type="protein sequence ID" value="CAG5121408.1"/>
    <property type="molecule type" value="Genomic_DNA"/>
</dbReference>
<proteinExistence type="predicted"/>
<dbReference type="InterPro" id="IPR014710">
    <property type="entry name" value="RmlC-like_jellyroll"/>
</dbReference>
<accession>A0A8S3YYT7</accession>
<dbReference type="InterPro" id="IPR018490">
    <property type="entry name" value="cNMP-bd_dom_sf"/>
</dbReference>
<feature type="non-terminal residue" evidence="3">
    <location>
        <position position="1"/>
    </location>
</feature>